<name>A0ABV5CTR5_9ACTN</name>
<protein>
    <recommendedName>
        <fullName evidence="3">Glyoxalase/fosfomycin resistance/dioxygenase domain-containing protein</fullName>
    </recommendedName>
</protein>
<dbReference type="EMBL" id="JBCGDC010000058">
    <property type="protein sequence ID" value="MFB6395408.1"/>
    <property type="molecule type" value="Genomic_DNA"/>
</dbReference>
<organism evidence="1 2">
    <name type="scientific">Polymorphospora lycopeni</name>
    <dbReference type="NCBI Taxonomy" id="3140240"/>
    <lineage>
        <taxon>Bacteria</taxon>
        <taxon>Bacillati</taxon>
        <taxon>Actinomycetota</taxon>
        <taxon>Actinomycetes</taxon>
        <taxon>Micromonosporales</taxon>
        <taxon>Micromonosporaceae</taxon>
        <taxon>Polymorphospora</taxon>
    </lineage>
</organism>
<accession>A0ABV5CTR5</accession>
<dbReference type="Gene3D" id="3.10.180.10">
    <property type="entry name" value="2,3-Dihydroxybiphenyl 1,2-Dioxygenase, domain 1"/>
    <property type="match status" value="1"/>
</dbReference>
<evidence type="ECO:0008006" key="3">
    <source>
        <dbReference type="Google" id="ProtNLM"/>
    </source>
</evidence>
<dbReference type="Proteomes" id="UP001582793">
    <property type="component" value="Unassembled WGS sequence"/>
</dbReference>
<reference evidence="1 2" key="1">
    <citation type="submission" date="2024-04" db="EMBL/GenBank/DDBJ databases">
        <title>Polymorphospora sp. isolated from Baiyangdian Lake in Xiong'an New Area.</title>
        <authorList>
            <person name="Zhang X."/>
            <person name="Liu J."/>
        </authorList>
    </citation>
    <scope>NUCLEOTIDE SEQUENCE [LARGE SCALE GENOMIC DNA]</scope>
    <source>
        <strain evidence="1 2">2-325</strain>
    </source>
</reference>
<dbReference type="InterPro" id="IPR029068">
    <property type="entry name" value="Glyas_Bleomycin-R_OHBP_Dase"/>
</dbReference>
<evidence type="ECO:0000313" key="1">
    <source>
        <dbReference type="EMBL" id="MFB6395408.1"/>
    </source>
</evidence>
<proteinExistence type="predicted"/>
<keyword evidence="2" id="KW-1185">Reference proteome</keyword>
<sequence length="52" mass="5487">MAEKTIPLLTCAQVSPVSDFYNALGFEVTYLQRRPTPTSSSNAATSSCSSSA</sequence>
<comment type="caution">
    <text evidence="1">The sequence shown here is derived from an EMBL/GenBank/DDBJ whole genome shotgun (WGS) entry which is preliminary data.</text>
</comment>
<gene>
    <name evidence="1" type="ORF">AAFH96_20170</name>
</gene>
<dbReference type="RefSeq" id="WP_375735220.1">
    <property type="nucleotide sequence ID" value="NZ_JBCGDC010000058.1"/>
</dbReference>
<evidence type="ECO:0000313" key="2">
    <source>
        <dbReference type="Proteomes" id="UP001582793"/>
    </source>
</evidence>